<dbReference type="PANTHER" id="PTHR34222:SF43">
    <property type="entry name" value="RETROTRANSPOSON GAG DOMAIN-CONTAINING PROTEIN"/>
    <property type="match status" value="1"/>
</dbReference>
<evidence type="ECO:0008006" key="3">
    <source>
        <dbReference type="Google" id="ProtNLM"/>
    </source>
</evidence>
<name>A0A699JD43_TANCI</name>
<dbReference type="AlphaFoldDB" id="A0A699JD43"/>
<protein>
    <recommendedName>
        <fullName evidence="3">Gag-polypeptide of LTR copia-type</fullName>
    </recommendedName>
</protein>
<feature type="region of interest" description="Disordered" evidence="1">
    <location>
        <begin position="210"/>
        <end position="240"/>
    </location>
</feature>
<dbReference type="PANTHER" id="PTHR34222">
    <property type="entry name" value="GAG_PRE-INTEGRS DOMAIN-CONTAINING PROTEIN"/>
    <property type="match status" value="1"/>
</dbReference>
<reference evidence="2" key="1">
    <citation type="journal article" date="2019" name="Sci. Rep.">
        <title>Draft genome of Tanacetum cinerariifolium, the natural source of mosquito coil.</title>
        <authorList>
            <person name="Yamashiro T."/>
            <person name="Shiraishi A."/>
            <person name="Satake H."/>
            <person name="Nakayama K."/>
        </authorList>
    </citation>
    <scope>NUCLEOTIDE SEQUENCE</scope>
</reference>
<comment type="caution">
    <text evidence="2">The sequence shown here is derived from an EMBL/GenBank/DDBJ whole genome shotgun (WGS) entry which is preliminary data.</text>
</comment>
<dbReference type="EMBL" id="BKCJ010394979">
    <property type="protein sequence ID" value="GFA26500.1"/>
    <property type="molecule type" value="Genomic_DNA"/>
</dbReference>
<organism evidence="2">
    <name type="scientific">Tanacetum cinerariifolium</name>
    <name type="common">Dalmatian daisy</name>
    <name type="synonym">Chrysanthemum cinerariifolium</name>
    <dbReference type="NCBI Taxonomy" id="118510"/>
    <lineage>
        <taxon>Eukaryota</taxon>
        <taxon>Viridiplantae</taxon>
        <taxon>Streptophyta</taxon>
        <taxon>Embryophyta</taxon>
        <taxon>Tracheophyta</taxon>
        <taxon>Spermatophyta</taxon>
        <taxon>Magnoliopsida</taxon>
        <taxon>eudicotyledons</taxon>
        <taxon>Gunneridae</taxon>
        <taxon>Pentapetalae</taxon>
        <taxon>asterids</taxon>
        <taxon>campanulids</taxon>
        <taxon>Asterales</taxon>
        <taxon>Asteraceae</taxon>
        <taxon>Asteroideae</taxon>
        <taxon>Anthemideae</taxon>
        <taxon>Anthemidinae</taxon>
        <taxon>Tanacetum</taxon>
    </lineage>
</organism>
<proteinExistence type="predicted"/>
<gene>
    <name evidence="2" type="ORF">Tci_598472</name>
</gene>
<accession>A0A699JD43</accession>
<evidence type="ECO:0000256" key="1">
    <source>
        <dbReference type="SAM" id="MobiDB-lite"/>
    </source>
</evidence>
<evidence type="ECO:0000313" key="2">
    <source>
        <dbReference type="EMBL" id="GFA26500.1"/>
    </source>
</evidence>
<sequence length="261" mass="29413">MIRVAIGGKSKFLLSHLTIDPPDQTSEDYEQWEQEDLIVFSWLIQNIEPALAGNLTEYPTAKMLWDALVVTYSSGRDKLQTFNLHVRTKTLSFLNALDRRYEPIKWEILRLEPHPSAEAAYTTVRKEATYQNILGATINETQGIAAGLIATETKGLGLVSKVNRRSDRSQIGSSSRVDKSKLKYGECGMMRHTKEGCFRLVDYPDWWTNGHKKGTKNSGPEKGKASIAESTKENADTTDQKNLTGMIYQILPHQLSQQSHI</sequence>
<feature type="compositionally biased region" description="Basic and acidic residues" evidence="1">
    <location>
        <begin position="219"/>
        <end position="239"/>
    </location>
</feature>